<reference evidence="1" key="1">
    <citation type="submission" date="2022-01" db="EMBL/GenBank/DDBJ databases">
        <title>Comparative genomics reveals a dynamic genome evolution in the ectomycorrhizal milk-cap (Lactarius) mushrooms.</title>
        <authorList>
            <consortium name="DOE Joint Genome Institute"/>
            <person name="Lebreton A."/>
            <person name="Tang N."/>
            <person name="Kuo A."/>
            <person name="LaButti K."/>
            <person name="Drula E."/>
            <person name="Barry K."/>
            <person name="Clum A."/>
            <person name="Lipzen A."/>
            <person name="Mousain D."/>
            <person name="Ng V."/>
            <person name="Wang R."/>
            <person name="Wang X."/>
            <person name="Dai Y."/>
            <person name="Henrissat B."/>
            <person name="Grigoriev I.V."/>
            <person name="Guerin-Laguette A."/>
            <person name="Yu F."/>
            <person name="Martin F.M."/>
        </authorList>
    </citation>
    <scope>NUCLEOTIDE SEQUENCE</scope>
    <source>
        <strain evidence="1">QP</strain>
    </source>
</reference>
<dbReference type="Proteomes" id="UP001201163">
    <property type="component" value="Unassembled WGS sequence"/>
</dbReference>
<protein>
    <submittedName>
        <fullName evidence="1">Uncharacterized protein</fullName>
    </submittedName>
</protein>
<sequence>MKAWAWQNLQSARPRPSSITAVSLTRGITTQNSASTAGLGTEVVHDVFYPPQVIENEAGGAHLRVERSGTERA</sequence>
<proteinExistence type="predicted"/>
<dbReference type="AlphaFoldDB" id="A0AAD4QB89"/>
<gene>
    <name evidence="1" type="ORF">EDB92DRAFT_2116479</name>
</gene>
<evidence type="ECO:0000313" key="2">
    <source>
        <dbReference type="Proteomes" id="UP001201163"/>
    </source>
</evidence>
<comment type="caution">
    <text evidence="1">The sequence shown here is derived from an EMBL/GenBank/DDBJ whole genome shotgun (WGS) entry which is preliminary data.</text>
</comment>
<organism evidence="1 2">
    <name type="scientific">Lactarius akahatsu</name>
    <dbReference type="NCBI Taxonomy" id="416441"/>
    <lineage>
        <taxon>Eukaryota</taxon>
        <taxon>Fungi</taxon>
        <taxon>Dikarya</taxon>
        <taxon>Basidiomycota</taxon>
        <taxon>Agaricomycotina</taxon>
        <taxon>Agaricomycetes</taxon>
        <taxon>Russulales</taxon>
        <taxon>Russulaceae</taxon>
        <taxon>Lactarius</taxon>
    </lineage>
</organism>
<keyword evidence="2" id="KW-1185">Reference proteome</keyword>
<name>A0AAD4QB89_9AGAM</name>
<accession>A0AAD4QB89</accession>
<dbReference type="EMBL" id="JAKELL010000055">
    <property type="protein sequence ID" value="KAH8986351.1"/>
    <property type="molecule type" value="Genomic_DNA"/>
</dbReference>
<evidence type="ECO:0000313" key="1">
    <source>
        <dbReference type="EMBL" id="KAH8986351.1"/>
    </source>
</evidence>